<accession>A0A084SJ54</accession>
<gene>
    <name evidence="2" type="ORF">Q664_41490</name>
</gene>
<evidence type="ECO:0000313" key="3">
    <source>
        <dbReference type="Proteomes" id="UP000028547"/>
    </source>
</evidence>
<dbReference type="EMBL" id="JPMI01000291">
    <property type="protein sequence ID" value="KFA88489.1"/>
    <property type="molecule type" value="Genomic_DNA"/>
</dbReference>
<name>A0A084SJ54_9BACT</name>
<evidence type="ECO:0000256" key="1">
    <source>
        <dbReference type="SAM" id="MobiDB-lite"/>
    </source>
</evidence>
<dbReference type="AlphaFoldDB" id="A0A084SJ54"/>
<evidence type="ECO:0000313" key="2">
    <source>
        <dbReference type="EMBL" id="KFA88489.1"/>
    </source>
</evidence>
<organism evidence="2 3">
    <name type="scientific">Archangium violaceum Cb vi76</name>
    <dbReference type="NCBI Taxonomy" id="1406225"/>
    <lineage>
        <taxon>Bacteria</taxon>
        <taxon>Pseudomonadati</taxon>
        <taxon>Myxococcota</taxon>
        <taxon>Myxococcia</taxon>
        <taxon>Myxococcales</taxon>
        <taxon>Cystobacterineae</taxon>
        <taxon>Archangiaceae</taxon>
        <taxon>Archangium</taxon>
    </lineage>
</organism>
<reference evidence="2 3" key="1">
    <citation type="submission" date="2014-07" db="EMBL/GenBank/DDBJ databases">
        <title>Draft Genome Sequence of Gephyronic Acid Producer, Cystobacter violaceus Strain Cb vi76.</title>
        <authorList>
            <person name="Stevens D.C."/>
            <person name="Young J."/>
            <person name="Carmichael R."/>
            <person name="Tan J."/>
            <person name="Taylor R.E."/>
        </authorList>
    </citation>
    <scope>NUCLEOTIDE SEQUENCE [LARGE SCALE GENOMIC DNA]</scope>
    <source>
        <strain evidence="2 3">Cb vi76</strain>
    </source>
</reference>
<protein>
    <submittedName>
        <fullName evidence="2">Uncharacterized protein</fullName>
    </submittedName>
</protein>
<proteinExistence type="predicted"/>
<comment type="caution">
    <text evidence="2">The sequence shown here is derived from an EMBL/GenBank/DDBJ whole genome shotgun (WGS) entry which is preliminary data.</text>
</comment>
<sequence length="438" mass="46199">MTNPIGRALFQIAQVARNTVEKNLPKVENPQVRNTAQTAVDTFDRFQKPLMDLSGGNISSAAVGAMAEVARSLVPQPPATTGVVMTTSASANVRAEATTGSDKLTPTALPEGTQVLVTGPAQPGEMVDDLGDQWVPVTIQLPGQEPQAGFINEGLLNPLPEGQQPLPGRLNPDGTVSTAPTLTEDGLPTPEHVGARTPPYLQGDSQWANLPLNNNQTPLTQTDENGNVSPLLNADGTPAYANDIGAVGCLITSSAMSMSNTLQAYGYPPVTPADLDARVDQVNGYNEYSGLATTEQANAGAVPLEVRQNVMDTGLIDEALDVGLTVTMEVRVGQTEDNPGSMHFVTITGRTENEDGSVSYTALDPGYRTGDQAREISFSVDAEGQLHSEFPKNPADENSAVVTYDTAPRVEGGDRGTGMRVYWPTQEMIDNARAASEG</sequence>
<dbReference type="Proteomes" id="UP000028547">
    <property type="component" value="Unassembled WGS sequence"/>
</dbReference>
<dbReference type="RefSeq" id="WP_043408762.1">
    <property type="nucleotide sequence ID" value="NZ_JPMI01000291.1"/>
</dbReference>
<feature type="region of interest" description="Disordered" evidence="1">
    <location>
        <begin position="172"/>
        <end position="191"/>
    </location>
</feature>